<dbReference type="EC" id="2.7.4.8" evidence="3"/>
<dbReference type="InterPro" id="IPR027417">
    <property type="entry name" value="P-loop_NTPase"/>
</dbReference>
<comment type="catalytic activity">
    <reaction evidence="8">
        <text>GMP + ATP = GDP + ADP</text>
        <dbReference type="Rhea" id="RHEA:20780"/>
        <dbReference type="ChEBI" id="CHEBI:30616"/>
        <dbReference type="ChEBI" id="CHEBI:58115"/>
        <dbReference type="ChEBI" id="CHEBI:58189"/>
        <dbReference type="ChEBI" id="CHEBI:456216"/>
        <dbReference type="EC" id="2.7.4.8"/>
    </reaction>
</comment>
<evidence type="ECO:0000256" key="6">
    <source>
        <dbReference type="ARBA" id="ARBA00022777"/>
    </source>
</evidence>
<evidence type="ECO:0000256" key="3">
    <source>
        <dbReference type="ARBA" id="ARBA00012961"/>
    </source>
</evidence>
<evidence type="ECO:0000256" key="8">
    <source>
        <dbReference type="ARBA" id="ARBA00048594"/>
    </source>
</evidence>
<dbReference type="GO" id="GO:0004385">
    <property type="term" value="F:GMP kinase activity"/>
    <property type="evidence" value="ECO:0007669"/>
    <property type="project" value="UniProtKB-EC"/>
</dbReference>
<name>A0A164QE45_BACCE</name>
<dbReference type="RefSeq" id="WP_063260085.1">
    <property type="nucleotide sequence ID" value="NZ_LJKE01000020.1"/>
</dbReference>
<comment type="caution">
    <text evidence="10">The sequence shown here is derived from an EMBL/GenBank/DDBJ whole genome shotgun (WGS) entry which is preliminary data.</text>
</comment>
<keyword evidence="6 10" id="KW-0418">Kinase</keyword>
<comment type="function">
    <text evidence="1">Essential for recycling GMP and indirectly, cGMP.</text>
</comment>
<dbReference type="PROSITE" id="PS50052">
    <property type="entry name" value="GUANYLATE_KINASE_2"/>
    <property type="match status" value="1"/>
</dbReference>
<dbReference type="Pfam" id="PF00625">
    <property type="entry name" value="Guanylate_kin"/>
    <property type="match status" value="1"/>
</dbReference>
<evidence type="ECO:0000256" key="7">
    <source>
        <dbReference type="ARBA" id="ARBA00030128"/>
    </source>
</evidence>
<dbReference type="Gene3D" id="3.40.50.300">
    <property type="entry name" value="P-loop containing nucleotide triphosphate hydrolases"/>
    <property type="match status" value="1"/>
</dbReference>
<dbReference type="PANTHER" id="PTHR23117:SF13">
    <property type="entry name" value="GUANYLATE KINASE"/>
    <property type="match status" value="1"/>
</dbReference>
<evidence type="ECO:0000259" key="9">
    <source>
        <dbReference type="PROSITE" id="PS50052"/>
    </source>
</evidence>
<dbReference type="PATRIC" id="fig|1396.535.peg.985"/>
<evidence type="ECO:0000256" key="4">
    <source>
        <dbReference type="ARBA" id="ARBA00016296"/>
    </source>
</evidence>
<dbReference type="InterPro" id="IPR008144">
    <property type="entry name" value="Guanylate_kin-like_dom"/>
</dbReference>
<accession>A0A164QE45</accession>
<dbReference type="PROSITE" id="PS00856">
    <property type="entry name" value="GUANYLATE_KINASE_1"/>
    <property type="match status" value="1"/>
</dbReference>
<protein>
    <recommendedName>
        <fullName evidence="4">Guanylate kinase</fullName>
        <ecNumber evidence="3">2.7.4.8</ecNumber>
    </recommendedName>
    <alternativeName>
        <fullName evidence="7">GMP kinase</fullName>
    </alternativeName>
</protein>
<dbReference type="EMBL" id="LJKE01000020">
    <property type="protein sequence ID" value="KZD71186.1"/>
    <property type="molecule type" value="Genomic_DNA"/>
</dbReference>
<dbReference type="GO" id="GO:0005829">
    <property type="term" value="C:cytosol"/>
    <property type="evidence" value="ECO:0007669"/>
    <property type="project" value="TreeGrafter"/>
</dbReference>
<dbReference type="SMART" id="SM00072">
    <property type="entry name" value="GuKc"/>
    <property type="match status" value="1"/>
</dbReference>
<evidence type="ECO:0000256" key="1">
    <source>
        <dbReference type="ARBA" id="ARBA00003531"/>
    </source>
</evidence>
<dbReference type="SUPFAM" id="SSF52540">
    <property type="entry name" value="P-loop containing nucleoside triphosphate hydrolases"/>
    <property type="match status" value="1"/>
</dbReference>
<dbReference type="InterPro" id="IPR020590">
    <property type="entry name" value="Guanylate_kinase_CS"/>
</dbReference>
<keyword evidence="5" id="KW-0808">Transferase</keyword>
<proteinExistence type="inferred from homology"/>
<feature type="domain" description="Guanylate kinase-like" evidence="9">
    <location>
        <begin position="28"/>
        <end position="200"/>
    </location>
</feature>
<gene>
    <name evidence="10" type="ORF">B4088_0916</name>
</gene>
<evidence type="ECO:0000313" key="11">
    <source>
        <dbReference type="Proteomes" id="UP000076482"/>
    </source>
</evidence>
<sequence length="203" mass="23847">MKFKDKKIDLWSTMSKCFNFSADPNKKYPLFVILGPSGSGKTTVMREIGLPELVSFTTREMRKGEINGVDYHFLTKEDVEIRKENNLLAEWNEYANHTYGITKEELSNRVSEGPSYWIAEIHGFRKMKEIYPYTIGIYIYTNQEQSLHQLKQRGETKETIEIRTKENEEVSTWMDECDYIVYNHHNHLNNAVELIKHIITAKS</sequence>
<evidence type="ECO:0000256" key="2">
    <source>
        <dbReference type="ARBA" id="ARBA00005790"/>
    </source>
</evidence>
<evidence type="ECO:0000256" key="5">
    <source>
        <dbReference type="ARBA" id="ARBA00022679"/>
    </source>
</evidence>
<dbReference type="PANTHER" id="PTHR23117">
    <property type="entry name" value="GUANYLATE KINASE-RELATED"/>
    <property type="match status" value="1"/>
</dbReference>
<comment type="similarity">
    <text evidence="2">Belongs to the guanylate kinase family.</text>
</comment>
<dbReference type="Proteomes" id="UP000076482">
    <property type="component" value="Unassembled WGS sequence"/>
</dbReference>
<dbReference type="AlphaFoldDB" id="A0A164QE45"/>
<reference evidence="10 11" key="1">
    <citation type="submission" date="2015-09" db="EMBL/GenBank/DDBJ databases">
        <title>Bacillus cereus food isolates.</title>
        <authorList>
            <person name="Boekhorst J."/>
        </authorList>
    </citation>
    <scope>NUCLEOTIDE SEQUENCE [LARGE SCALE GENOMIC DNA]</scope>
    <source>
        <strain evidence="10 11">B4088</strain>
    </source>
</reference>
<organism evidence="10 11">
    <name type="scientific">Bacillus cereus</name>
    <dbReference type="NCBI Taxonomy" id="1396"/>
    <lineage>
        <taxon>Bacteria</taxon>
        <taxon>Bacillati</taxon>
        <taxon>Bacillota</taxon>
        <taxon>Bacilli</taxon>
        <taxon>Bacillales</taxon>
        <taxon>Bacillaceae</taxon>
        <taxon>Bacillus</taxon>
        <taxon>Bacillus cereus group</taxon>
    </lineage>
</organism>
<dbReference type="FunFam" id="3.30.63.10:FF:000002">
    <property type="entry name" value="Guanylate kinase 1"/>
    <property type="match status" value="1"/>
</dbReference>
<dbReference type="InterPro" id="IPR008145">
    <property type="entry name" value="GK/Ca_channel_bsu"/>
</dbReference>
<evidence type="ECO:0000313" key="10">
    <source>
        <dbReference type="EMBL" id="KZD71186.1"/>
    </source>
</evidence>